<evidence type="ECO:0000313" key="3">
    <source>
        <dbReference type="Proteomes" id="UP001196413"/>
    </source>
</evidence>
<evidence type="ECO:0000313" key="2">
    <source>
        <dbReference type="EMBL" id="KAJ1345597.1"/>
    </source>
</evidence>
<accession>A0AAD5QBN4</accession>
<dbReference type="EMBL" id="JAHQIW010000028">
    <property type="protein sequence ID" value="KAJ1345597.1"/>
    <property type="molecule type" value="Genomic_DNA"/>
</dbReference>
<dbReference type="GO" id="GO:0003682">
    <property type="term" value="F:chromatin binding"/>
    <property type="evidence" value="ECO:0007669"/>
    <property type="project" value="TreeGrafter"/>
</dbReference>
<dbReference type="GO" id="GO:0000785">
    <property type="term" value="C:chromatin"/>
    <property type="evidence" value="ECO:0007669"/>
    <property type="project" value="TreeGrafter"/>
</dbReference>
<dbReference type="AlphaFoldDB" id="A0AAD5QBN4"/>
<dbReference type="GO" id="GO:0008278">
    <property type="term" value="C:cohesin complex"/>
    <property type="evidence" value="ECO:0007669"/>
    <property type="project" value="TreeGrafter"/>
</dbReference>
<dbReference type="Proteomes" id="UP001196413">
    <property type="component" value="Unassembled WGS sequence"/>
</dbReference>
<comment type="similarity">
    <text evidence="1">Belongs to the SCC3 family.</text>
</comment>
<sequence>MDFISTIRSSVYEEVFTLTAEHDELDQQQRAELLHKKRTLLSQYCRTFHHGVFPIRDATFVFQYYSKYYTEFGDIIKLLLYKCRDLNVDECALAVSRTLMSLYDEVTAKGSEFPLSDAFCQLRDLAKKFAAAFSSDHSLNRDVVNLIIRRGIDYVFVNYDDNESRQGTLTPIGMHYLDVIIEFNENLIREDKVQVMRYLDQYGPPTLPPSKDSAWKSYRLYRNSLAS</sequence>
<dbReference type="GO" id="GO:0007062">
    <property type="term" value="P:sister chromatid cohesion"/>
    <property type="evidence" value="ECO:0007669"/>
    <property type="project" value="TreeGrafter"/>
</dbReference>
<dbReference type="InterPro" id="IPR039662">
    <property type="entry name" value="Cohesin_Scc3/SA"/>
</dbReference>
<proteinExistence type="inferred from homology"/>
<organism evidence="2 3">
    <name type="scientific">Parelaphostrongylus tenuis</name>
    <name type="common">Meningeal worm</name>
    <dbReference type="NCBI Taxonomy" id="148309"/>
    <lineage>
        <taxon>Eukaryota</taxon>
        <taxon>Metazoa</taxon>
        <taxon>Ecdysozoa</taxon>
        <taxon>Nematoda</taxon>
        <taxon>Chromadorea</taxon>
        <taxon>Rhabditida</taxon>
        <taxon>Rhabditina</taxon>
        <taxon>Rhabditomorpha</taxon>
        <taxon>Strongyloidea</taxon>
        <taxon>Metastrongylidae</taxon>
        <taxon>Parelaphostrongylus</taxon>
    </lineage>
</organism>
<reference evidence="2" key="1">
    <citation type="submission" date="2021-06" db="EMBL/GenBank/DDBJ databases">
        <title>Parelaphostrongylus tenuis whole genome reference sequence.</title>
        <authorList>
            <person name="Garwood T.J."/>
            <person name="Larsen P.A."/>
            <person name="Fountain-Jones N.M."/>
            <person name="Garbe J.R."/>
            <person name="Macchietto M.G."/>
            <person name="Kania S.A."/>
            <person name="Gerhold R.W."/>
            <person name="Richards J.E."/>
            <person name="Wolf T.M."/>
        </authorList>
    </citation>
    <scope>NUCLEOTIDE SEQUENCE</scope>
    <source>
        <strain evidence="2">MNPRO001-30</strain>
        <tissue evidence="2">Meninges</tissue>
    </source>
</reference>
<keyword evidence="3" id="KW-1185">Reference proteome</keyword>
<gene>
    <name evidence="2" type="ORF">KIN20_000168</name>
</gene>
<comment type="caution">
    <text evidence="2">The sequence shown here is derived from an EMBL/GenBank/DDBJ whole genome shotgun (WGS) entry which is preliminary data.</text>
</comment>
<protein>
    <submittedName>
        <fullName evidence="2">Uncharacterized protein</fullName>
    </submittedName>
</protein>
<dbReference type="PANTHER" id="PTHR11199">
    <property type="entry name" value="STROMAL ANTIGEN"/>
    <property type="match status" value="1"/>
</dbReference>
<name>A0AAD5QBN4_PARTN</name>
<dbReference type="PANTHER" id="PTHR11199:SF0">
    <property type="entry name" value="LD34181P-RELATED"/>
    <property type="match status" value="1"/>
</dbReference>
<dbReference type="GO" id="GO:0005634">
    <property type="term" value="C:nucleus"/>
    <property type="evidence" value="ECO:0007669"/>
    <property type="project" value="TreeGrafter"/>
</dbReference>
<evidence type="ECO:0000256" key="1">
    <source>
        <dbReference type="ARBA" id="ARBA00005486"/>
    </source>
</evidence>